<evidence type="ECO:0000313" key="2">
    <source>
        <dbReference type="EMBL" id="GAG44407.1"/>
    </source>
</evidence>
<accession>X0YAT0</accession>
<evidence type="ECO:0000256" key="1">
    <source>
        <dbReference type="SAM" id="MobiDB-lite"/>
    </source>
</evidence>
<proteinExistence type="predicted"/>
<sequence>MVERYSIVAVRKKKKGTQVAVIGTYETKERAELIRGEKKWGGSRGIPHVMKESEVAEFARQRRTGIFAPTYTPPTQEEIRVKTERQKAQEKFEREREVAKEPTE</sequence>
<reference evidence="2" key="1">
    <citation type="journal article" date="2014" name="Front. Microbiol.">
        <title>High frequency of phylogenetically diverse reductive dehalogenase-homologous genes in deep subseafloor sedimentary metagenomes.</title>
        <authorList>
            <person name="Kawai M."/>
            <person name="Futagami T."/>
            <person name="Toyoda A."/>
            <person name="Takaki Y."/>
            <person name="Nishi S."/>
            <person name="Hori S."/>
            <person name="Arai W."/>
            <person name="Tsubouchi T."/>
            <person name="Morono Y."/>
            <person name="Uchiyama I."/>
            <person name="Ito T."/>
            <person name="Fujiyama A."/>
            <person name="Inagaki F."/>
            <person name="Takami H."/>
        </authorList>
    </citation>
    <scope>NUCLEOTIDE SEQUENCE</scope>
    <source>
        <strain evidence="2">Expedition CK06-06</strain>
    </source>
</reference>
<dbReference type="AlphaFoldDB" id="X0YAT0"/>
<feature type="non-terminal residue" evidence="2">
    <location>
        <position position="104"/>
    </location>
</feature>
<organism evidence="2">
    <name type="scientific">marine sediment metagenome</name>
    <dbReference type="NCBI Taxonomy" id="412755"/>
    <lineage>
        <taxon>unclassified sequences</taxon>
        <taxon>metagenomes</taxon>
        <taxon>ecological metagenomes</taxon>
    </lineage>
</organism>
<comment type="caution">
    <text evidence="2">The sequence shown here is derived from an EMBL/GenBank/DDBJ whole genome shotgun (WGS) entry which is preliminary data.</text>
</comment>
<gene>
    <name evidence="2" type="ORF">S01H1_78259</name>
</gene>
<protein>
    <submittedName>
        <fullName evidence="2">Uncharacterized protein</fullName>
    </submittedName>
</protein>
<name>X0YAT0_9ZZZZ</name>
<feature type="region of interest" description="Disordered" evidence="1">
    <location>
        <begin position="80"/>
        <end position="104"/>
    </location>
</feature>
<dbReference type="EMBL" id="BARS01052653">
    <property type="protein sequence ID" value="GAG44407.1"/>
    <property type="molecule type" value="Genomic_DNA"/>
</dbReference>